<feature type="region of interest" description="Disordered" evidence="6">
    <location>
        <begin position="84"/>
        <end position="128"/>
    </location>
</feature>
<dbReference type="EMBL" id="CAJVOS010000010">
    <property type="protein sequence ID" value="CAG7985521.1"/>
    <property type="molecule type" value="Genomic_DNA"/>
</dbReference>
<dbReference type="PANTHER" id="PTHR47447:SF23">
    <property type="entry name" value="PENTACOTRIPEPTIDE-REPEAT REGION OF PRORP DOMAIN-CONTAINING PROTEIN"/>
    <property type="match status" value="1"/>
</dbReference>
<comment type="caution">
    <text evidence="7">The sequence shown here is derived from an EMBL/GenBank/DDBJ whole genome shotgun (WGS) entry which is preliminary data.</text>
</comment>
<feature type="compositionally biased region" description="Polar residues" evidence="6">
    <location>
        <begin position="159"/>
        <end position="169"/>
    </location>
</feature>
<dbReference type="AlphaFoldDB" id="A0A9W4HEE3"/>
<comment type="similarity">
    <text evidence="1">Belongs to the CCM1 family.</text>
</comment>
<feature type="compositionally biased region" description="Basic and acidic residues" evidence="6">
    <location>
        <begin position="222"/>
        <end position="232"/>
    </location>
</feature>
<evidence type="ECO:0000256" key="5">
    <source>
        <dbReference type="PROSITE-ProRule" id="PRU00708"/>
    </source>
</evidence>
<organism evidence="7 8">
    <name type="scientific">Penicillium olsonii</name>
    <dbReference type="NCBI Taxonomy" id="99116"/>
    <lineage>
        <taxon>Eukaryota</taxon>
        <taxon>Fungi</taxon>
        <taxon>Dikarya</taxon>
        <taxon>Ascomycota</taxon>
        <taxon>Pezizomycotina</taxon>
        <taxon>Eurotiomycetes</taxon>
        <taxon>Eurotiomycetidae</taxon>
        <taxon>Eurotiales</taxon>
        <taxon>Aspergillaceae</taxon>
        <taxon>Penicillium</taxon>
    </lineage>
</organism>
<feature type="compositionally biased region" description="Basic and acidic residues" evidence="6">
    <location>
        <begin position="760"/>
        <end position="770"/>
    </location>
</feature>
<proteinExistence type="inferred from homology"/>
<feature type="compositionally biased region" description="Basic residues" evidence="6">
    <location>
        <begin position="119"/>
        <end position="128"/>
    </location>
</feature>
<dbReference type="OrthoDB" id="1908178at2759"/>
<accession>A0A9W4HEE3</accession>
<feature type="region of interest" description="Disordered" evidence="6">
    <location>
        <begin position="153"/>
        <end position="257"/>
    </location>
</feature>
<evidence type="ECO:0008006" key="9">
    <source>
        <dbReference type="Google" id="ProtNLM"/>
    </source>
</evidence>
<comment type="function">
    <text evidence="3">Regulates mitochondrial small subunit maturation by controlling 15S rRNA 5'-end processing. Localizes to the 5' precursor of the 15S rRNA in a position that is subsequently occupied by mS47 in the mature yeast mtSSU. Uses structure and sequence-specific RNA recognition, binding to a single-stranded region of the precursor and specifically recognizing bases -6 to -1. The exchange of Ccm1 for mS47 is coupled to the irreversible removal of precursor rRNA that is accompanied by conformational changes of the mitoribosomal proteins uS5m and mS26. These conformational changes signal completion of 5'-end rRNA processing through protection of the mature 5'-end of the 15S rRNA and stabilization of mS47. The removal of the 5' precursor together with the dissociation of Ccm1 may be catalyzed by the 5'-3' exoribonuclease Pet127. Involved in the specific removal of group I introns in mitochondrial encoded transcripts.</text>
</comment>
<evidence type="ECO:0000313" key="8">
    <source>
        <dbReference type="Proteomes" id="UP001153618"/>
    </source>
</evidence>
<feature type="compositionally biased region" description="Polar residues" evidence="6">
    <location>
        <begin position="196"/>
        <end position="205"/>
    </location>
</feature>
<reference evidence="7" key="1">
    <citation type="submission" date="2021-07" db="EMBL/GenBank/DDBJ databases">
        <authorList>
            <person name="Branca A.L. A."/>
        </authorList>
    </citation>
    <scope>NUCLEOTIDE SEQUENCE</scope>
</reference>
<dbReference type="Proteomes" id="UP001153618">
    <property type="component" value="Unassembled WGS sequence"/>
</dbReference>
<evidence type="ECO:0000256" key="6">
    <source>
        <dbReference type="SAM" id="MobiDB-lite"/>
    </source>
</evidence>
<evidence type="ECO:0000256" key="3">
    <source>
        <dbReference type="ARBA" id="ARBA00044493"/>
    </source>
</evidence>
<protein>
    <recommendedName>
        <fullName evidence="9">Pentatricopeptide repeat protein</fullName>
    </recommendedName>
</protein>
<comment type="subunit">
    <text evidence="4">Binds to mitochondrial small subunit 15S rRNA.</text>
</comment>
<dbReference type="Gene3D" id="1.25.40.10">
    <property type="entry name" value="Tetratricopeptide repeat domain"/>
    <property type="match status" value="2"/>
</dbReference>
<keyword evidence="8" id="KW-1185">Reference proteome</keyword>
<evidence type="ECO:0000256" key="4">
    <source>
        <dbReference type="ARBA" id="ARBA00044511"/>
    </source>
</evidence>
<evidence type="ECO:0000313" key="7">
    <source>
        <dbReference type="EMBL" id="CAG7985521.1"/>
    </source>
</evidence>
<dbReference type="PROSITE" id="PS51375">
    <property type="entry name" value="PPR"/>
    <property type="match status" value="1"/>
</dbReference>
<dbReference type="InterPro" id="IPR002885">
    <property type="entry name" value="PPR_rpt"/>
</dbReference>
<evidence type="ECO:0000256" key="2">
    <source>
        <dbReference type="ARBA" id="ARBA00022737"/>
    </source>
</evidence>
<dbReference type="NCBIfam" id="TIGR00756">
    <property type="entry name" value="PPR"/>
    <property type="match status" value="1"/>
</dbReference>
<feature type="compositionally biased region" description="Polar residues" evidence="6">
    <location>
        <begin position="248"/>
        <end position="257"/>
    </location>
</feature>
<keyword evidence="2" id="KW-0677">Repeat</keyword>
<feature type="repeat" description="PPR" evidence="5">
    <location>
        <begin position="533"/>
        <end position="563"/>
    </location>
</feature>
<name>A0A9W4HEE3_PENOL</name>
<sequence>MGLAKRGSDWPTTDSARPESAAVRLQKNTPLSPVVVPLPFCLPVFCAWRSIVFDRASGKRPFFGCAGPLQCHDVCHLMPHPNRSLSSPGLRNHPKQALDGLPSTREPSMPPSTSPPHRNSARRLCPRRPRPSVASIADIFVGSLVLASFCNEHSPSRRGISTASWSPSDRNLHRFRTQGAPGRRQPSRQPPEYSRPSLNPSQPQRWISHGLARTKDEETEESSTHSHSQREAEADDDYIPLSPAPSAGTETQKQPQRFNFTYTHDIDHRIHRSNHTALDFDTADLPRQSFPSWRHPEKDKRISTAKLYQRTLTGYNWQEAVTAVAPRPRFFKAKEATSHDQTEIDSVAELVRTLWGESNPSTQYLFRLYRELPSPGMAYLSQRTRGALLRMFAQPRDRRWVDARRYLALVDDMVAARLPLSLSLWSSAIHLAGRGNGKVMRRDLIRAVGMWQRMEHVAGVKADEVVFNILFDVAIKAGAFQVAERLEEEMTGRGMGFSRCGKVSKIYYFGLMRDADGIRHAFNEFIDSGELVDTVVMNCLIASFLRAGETQTAEQLYARMLEQHQTRSTELTLSNRTESAVDAPNLGFDMPQYRQRARNLGRVLKKSAALKEKFPEYHRVLQSSLPMRPDTRTFHILLRHYAINSGHLDSFMAVMRDMEKVFSVPPRAIIYLFLFEGFSLHGRRKKQWSAENLRLTWHAYIRALRDSHARLRGLYLNNHKMTWENPLAKSVATEIVDDGVEVTDAPNGLYMSLPSADAEVKAEQNMDESTKNAGDAPASPDDESISAQLGDAYEASSIDELDPEEVFAPPPEFPEAEETPWDPEKRIENGVFVGRRMIINILQAFGTCCGPKEVLEVWLQLERLWHPNQRTANDVLIVKEELDRQMSRGPHHYR</sequence>
<feature type="region of interest" description="Disordered" evidence="6">
    <location>
        <begin position="760"/>
        <end position="785"/>
    </location>
</feature>
<dbReference type="InterPro" id="IPR011990">
    <property type="entry name" value="TPR-like_helical_dom_sf"/>
</dbReference>
<gene>
    <name evidence="7" type="ORF">POLS_LOCUS1427</name>
</gene>
<evidence type="ECO:0000256" key="1">
    <source>
        <dbReference type="ARBA" id="ARBA00006192"/>
    </source>
</evidence>
<dbReference type="PANTHER" id="PTHR47447">
    <property type="entry name" value="OS03G0856100 PROTEIN"/>
    <property type="match status" value="1"/>
</dbReference>